<evidence type="ECO:0000313" key="3">
    <source>
        <dbReference type="Proteomes" id="UP000231586"/>
    </source>
</evidence>
<evidence type="ECO:0000313" key="2">
    <source>
        <dbReference type="EMBL" id="PJI94656.1"/>
    </source>
</evidence>
<feature type="region of interest" description="Disordered" evidence="1">
    <location>
        <begin position="369"/>
        <end position="399"/>
    </location>
</feature>
<feature type="compositionally biased region" description="Basic residues" evidence="1">
    <location>
        <begin position="390"/>
        <end position="399"/>
    </location>
</feature>
<organism evidence="2 3">
    <name type="scientific">Luteimicrobium subarcticum</name>
    <dbReference type="NCBI Taxonomy" id="620910"/>
    <lineage>
        <taxon>Bacteria</taxon>
        <taxon>Bacillati</taxon>
        <taxon>Actinomycetota</taxon>
        <taxon>Actinomycetes</taxon>
        <taxon>Micrococcales</taxon>
        <taxon>Luteimicrobium</taxon>
    </lineage>
</organism>
<keyword evidence="3" id="KW-1185">Reference proteome</keyword>
<comment type="caution">
    <text evidence="2">The sequence shown here is derived from an EMBL/GenBank/DDBJ whole genome shotgun (WGS) entry which is preliminary data.</text>
</comment>
<dbReference type="Proteomes" id="UP000231586">
    <property type="component" value="Unassembled WGS sequence"/>
</dbReference>
<accession>A0A2M8WUW2</accession>
<name>A0A2M8WUW2_9MICO</name>
<evidence type="ECO:0000256" key="1">
    <source>
        <dbReference type="SAM" id="MobiDB-lite"/>
    </source>
</evidence>
<dbReference type="AlphaFoldDB" id="A0A2M8WUW2"/>
<protein>
    <submittedName>
        <fullName evidence="2">Uncharacterized protein</fullName>
    </submittedName>
</protein>
<dbReference type="EMBL" id="PGTZ01000006">
    <property type="protein sequence ID" value="PJI94656.1"/>
    <property type="molecule type" value="Genomic_DNA"/>
</dbReference>
<proteinExistence type="predicted"/>
<gene>
    <name evidence="2" type="ORF">CLV34_0501</name>
</gene>
<sequence length="399" mass="44355">MGFRGEAQRVRDESLTHGQRLRALTRCLERVHPVGFQPSWDYLEAKLGTSREDVRFLVPALDLLDRERSAYLDVDQRYAVLRRRLKRRGSRAPRPDDVTPRSPRRWHGDEREGAIHVLRWWLRERLPPGFVDDPEAQRAVDVARALAHASSPAPVDRVGLQASLRWARRHDAGQLLHLLGQIHVALDGPPAVGIPWNFVTPTDRTTGTSAVARESFRDPVGLWRATPGRASHVVDAATDLLVLGYDASALGELAGMSPCASFYDVDPVLTTVLDQVGAADLLGRGADRAGLEAHLGLFLDRTITLRELSTWAHQTIGHDGEEDLQPFVELDDVYDDWEYSGEDLCSLDTVTRQAARDFLAGRSVTRFDGLEPSPPAATTVARPPGWLDRLRRRGGQPAP</sequence>
<reference evidence="2 3" key="1">
    <citation type="submission" date="2017-11" db="EMBL/GenBank/DDBJ databases">
        <title>Genomic Encyclopedia of Archaeal and Bacterial Type Strains, Phase II (KMG-II): From Individual Species to Whole Genera.</title>
        <authorList>
            <person name="Goeker M."/>
        </authorList>
    </citation>
    <scope>NUCLEOTIDE SEQUENCE [LARGE SCALE GENOMIC DNA]</scope>
    <source>
        <strain evidence="2 3">DSM 22413</strain>
    </source>
</reference>